<dbReference type="Gene3D" id="3.50.50.60">
    <property type="entry name" value="FAD/NAD(P)-binding domain"/>
    <property type="match status" value="1"/>
</dbReference>
<evidence type="ECO:0000256" key="2">
    <source>
        <dbReference type="ARBA" id="ARBA00007330"/>
    </source>
</evidence>
<evidence type="ECO:0000256" key="4">
    <source>
        <dbReference type="ARBA" id="ARBA00022798"/>
    </source>
</evidence>
<organism evidence="9 10">
    <name type="scientific">Tangfeifania diversioriginum</name>
    <dbReference type="NCBI Taxonomy" id="1168035"/>
    <lineage>
        <taxon>Bacteria</taxon>
        <taxon>Pseudomonadati</taxon>
        <taxon>Bacteroidota</taxon>
        <taxon>Bacteroidia</taxon>
        <taxon>Marinilabiliales</taxon>
        <taxon>Prolixibacteraceae</taxon>
        <taxon>Tangfeifania</taxon>
    </lineage>
</organism>
<comment type="similarity">
    <text evidence="2">Belongs to the FAD-dependent glycerol-3-phosphate dehydrogenase family.</text>
</comment>
<gene>
    <name evidence="9" type="ORF">SAMN05444280_10152</name>
</gene>
<name>A0A1M6A3N2_9BACT</name>
<dbReference type="Gene3D" id="3.30.9.10">
    <property type="entry name" value="D-Amino Acid Oxidase, subunit A, domain 2"/>
    <property type="match status" value="1"/>
</dbReference>
<accession>A0A1M6A3N2</accession>
<dbReference type="STRING" id="1168035.SAMN05444280_10152"/>
<dbReference type="GO" id="GO:0006071">
    <property type="term" value="P:glycerol metabolic process"/>
    <property type="evidence" value="ECO:0007669"/>
    <property type="project" value="UniProtKB-KW"/>
</dbReference>
<dbReference type="OrthoDB" id="9766796at2"/>
<dbReference type="PRINTS" id="PR01001">
    <property type="entry name" value="FADG3PDH"/>
</dbReference>
<keyword evidence="10" id="KW-1185">Reference proteome</keyword>
<dbReference type="PANTHER" id="PTHR11985">
    <property type="entry name" value="GLYCEROL-3-PHOSPHATE DEHYDROGENASE"/>
    <property type="match status" value="1"/>
</dbReference>
<evidence type="ECO:0000259" key="7">
    <source>
        <dbReference type="Pfam" id="PF01266"/>
    </source>
</evidence>
<evidence type="ECO:0000313" key="10">
    <source>
        <dbReference type="Proteomes" id="UP000184050"/>
    </source>
</evidence>
<dbReference type="GO" id="GO:0046168">
    <property type="term" value="P:glycerol-3-phosphate catabolic process"/>
    <property type="evidence" value="ECO:0007669"/>
    <property type="project" value="TreeGrafter"/>
</dbReference>
<dbReference type="PROSITE" id="PS00978">
    <property type="entry name" value="FAD_G3PDH_2"/>
    <property type="match status" value="1"/>
</dbReference>
<evidence type="ECO:0000256" key="5">
    <source>
        <dbReference type="ARBA" id="ARBA00022827"/>
    </source>
</evidence>
<dbReference type="InterPro" id="IPR038299">
    <property type="entry name" value="DAO_C_sf"/>
</dbReference>
<dbReference type="RefSeq" id="WP_073163835.1">
    <property type="nucleotide sequence ID" value="NZ_FQZE01000001.1"/>
</dbReference>
<dbReference type="PANTHER" id="PTHR11985:SF35">
    <property type="entry name" value="ANAEROBIC GLYCEROL-3-PHOSPHATE DEHYDROGENASE SUBUNIT A"/>
    <property type="match status" value="1"/>
</dbReference>
<dbReference type="InterPro" id="IPR031656">
    <property type="entry name" value="DAO_C"/>
</dbReference>
<evidence type="ECO:0000259" key="8">
    <source>
        <dbReference type="Pfam" id="PF16901"/>
    </source>
</evidence>
<dbReference type="InterPro" id="IPR000447">
    <property type="entry name" value="G3P_DH_FAD-dep"/>
</dbReference>
<dbReference type="SUPFAM" id="SSF51905">
    <property type="entry name" value="FAD/NAD(P)-binding domain"/>
    <property type="match status" value="1"/>
</dbReference>
<evidence type="ECO:0000256" key="3">
    <source>
        <dbReference type="ARBA" id="ARBA00022630"/>
    </source>
</evidence>
<dbReference type="GO" id="GO:0004368">
    <property type="term" value="F:glycerol-3-phosphate dehydrogenase (quinone) activity"/>
    <property type="evidence" value="ECO:0007669"/>
    <property type="project" value="InterPro"/>
</dbReference>
<sequence>MERDLLLKQIKKNEWDILVIGGGATGLGCAVDAASRGYKTLLLEQVDFSKGTSSRSTKLVHGGVRYLQQGDVSLVFEALKERGLMFKNAPHLVTNQSFVIPNYEWWGGPFYTVGLKVYDLMAGKLGLGPSKHLSRAETLEALPTISAEGLTGGVIYQDGQFDDSRMAISLAMTASDFGATLLNYCKVTNLLKDGELINGVEAVDEETGEKFNIKSKVVINATGVFADEIIHMDEPEKPQMITPSQGIHLILDKSFLPGDFAIMVPHTSDGRVMFAVPWHNHIVVGTTDTLIDNYSLEPVALNSEIDFVLETAGQYLMKKPTREDVLSVFAGLRPLAKPEGEGKATKEISRGHKVLISVSGLITIIGGKWTTYRKMAEDTIEKAIMLAGLPERECVTKHLPIHGFRMDIDPYTDPMSPYGIDKEKVLSIGEEDKAWDGWLSEKLKIRKAQVAWAVRTEWARTVEDFLARRTRALFLDARESVKLAPDVAELMAQELGKDKKWQQQQVEDFKNIAKNYFFEDKNENK</sequence>
<keyword evidence="6" id="KW-0560">Oxidoreductase</keyword>
<reference evidence="9 10" key="1">
    <citation type="submission" date="2016-11" db="EMBL/GenBank/DDBJ databases">
        <authorList>
            <person name="Jaros S."/>
            <person name="Januszkiewicz K."/>
            <person name="Wedrychowicz H."/>
        </authorList>
    </citation>
    <scope>NUCLEOTIDE SEQUENCE [LARGE SCALE GENOMIC DNA]</scope>
    <source>
        <strain evidence="9 10">DSM 27063</strain>
    </source>
</reference>
<evidence type="ECO:0000256" key="6">
    <source>
        <dbReference type="ARBA" id="ARBA00023002"/>
    </source>
</evidence>
<dbReference type="InterPro" id="IPR036188">
    <property type="entry name" value="FAD/NAD-bd_sf"/>
</dbReference>
<dbReference type="Gene3D" id="1.10.8.870">
    <property type="entry name" value="Alpha-glycerophosphate oxidase, cap domain"/>
    <property type="match status" value="1"/>
</dbReference>
<evidence type="ECO:0000256" key="1">
    <source>
        <dbReference type="ARBA" id="ARBA00001974"/>
    </source>
</evidence>
<evidence type="ECO:0000313" key="9">
    <source>
        <dbReference type="EMBL" id="SHI31121.1"/>
    </source>
</evidence>
<protein>
    <submittedName>
        <fullName evidence="9">Glycerol-3-phosphate dehydrogenase</fullName>
    </submittedName>
</protein>
<dbReference type="PROSITE" id="PS51257">
    <property type="entry name" value="PROKAR_LIPOPROTEIN"/>
    <property type="match status" value="1"/>
</dbReference>
<dbReference type="EMBL" id="FQZE01000001">
    <property type="protein sequence ID" value="SHI31121.1"/>
    <property type="molecule type" value="Genomic_DNA"/>
</dbReference>
<feature type="domain" description="Alpha-glycerophosphate oxidase C-terminal" evidence="8">
    <location>
        <begin position="383"/>
        <end position="500"/>
    </location>
</feature>
<keyword evidence="5" id="KW-0274">FAD</keyword>
<dbReference type="AlphaFoldDB" id="A0A1M6A3N2"/>
<dbReference type="Pfam" id="PF16901">
    <property type="entry name" value="DAO_C"/>
    <property type="match status" value="1"/>
</dbReference>
<dbReference type="InterPro" id="IPR006076">
    <property type="entry name" value="FAD-dep_OxRdtase"/>
</dbReference>
<dbReference type="Proteomes" id="UP000184050">
    <property type="component" value="Unassembled WGS sequence"/>
</dbReference>
<comment type="cofactor">
    <cofactor evidence="1">
        <name>FAD</name>
        <dbReference type="ChEBI" id="CHEBI:57692"/>
    </cofactor>
</comment>
<feature type="domain" description="FAD dependent oxidoreductase" evidence="7">
    <location>
        <begin position="16"/>
        <end position="373"/>
    </location>
</feature>
<proteinExistence type="inferred from homology"/>
<dbReference type="Pfam" id="PF01266">
    <property type="entry name" value="DAO"/>
    <property type="match status" value="1"/>
</dbReference>
<keyword evidence="4" id="KW-0319">Glycerol metabolism</keyword>
<keyword evidence="3" id="KW-0285">Flavoprotein</keyword>